<dbReference type="Proteomes" id="UP000663722">
    <property type="component" value="Chromosome"/>
</dbReference>
<keyword evidence="2" id="KW-1185">Reference proteome</keyword>
<sequence>MAGLKLLGTAQITTERIRNILPGGGKLKRLLGFGLFHRHTENYHKKQYITQQCFHNLSPL</sequence>
<organism evidence="1 2">
    <name type="scientific">Desulfonema magnum</name>
    <dbReference type="NCBI Taxonomy" id="45655"/>
    <lineage>
        <taxon>Bacteria</taxon>
        <taxon>Pseudomonadati</taxon>
        <taxon>Thermodesulfobacteriota</taxon>
        <taxon>Desulfobacteria</taxon>
        <taxon>Desulfobacterales</taxon>
        <taxon>Desulfococcaceae</taxon>
        <taxon>Desulfonema</taxon>
    </lineage>
</organism>
<evidence type="ECO:0000313" key="1">
    <source>
        <dbReference type="EMBL" id="QTA86756.1"/>
    </source>
</evidence>
<protein>
    <submittedName>
        <fullName evidence="1">Uncharacterized protein</fullName>
    </submittedName>
</protein>
<evidence type="ECO:0000313" key="2">
    <source>
        <dbReference type="Proteomes" id="UP000663722"/>
    </source>
</evidence>
<name>A0A975GMC0_9BACT</name>
<dbReference type="AlphaFoldDB" id="A0A975GMC0"/>
<dbReference type="KEGG" id="dmm:dnm_027800"/>
<dbReference type="EMBL" id="CP061800">
    <property type="protein sequence ID" value="QTA86756.1"/>
    <property type="molecule type" value="Genomic_DNA"/>
</dbReference>
<gene>
    <name evidence="1" type="ORF">dnm_027800</name>
</gene>
<reference evidence="1" key="1">
    <citation type="journal article" date="2021" name="Microb. Physiol.">
        <title>Proteogenomic Insights into the Physiology of Marine, Sulfate-Reducing, Filamentous Desulfonema limicola and Desulfonema magnum.</title>
        <authorList>
            <person name="Schnaars V."/>
            <person name="Wohlbrand L."/>
            <person name="Scheve S."/>
            <person name="Hinrichs C."/>
            <person name="Reinhardt R."/>
            <person name="Rabus R."/>
        </authorList>
    </citation>
    <scope>NUCLEOTIDE SEQUENCE</scope>
    <source>
        <strain evidence="1">4be13</strain>
    </source>
</reference>
<proteinExistence type="predicted"/>
<accession>A0A975GMC0</accession>